<dbReference type="PROSITE" id="PS50949">
    <property type="entry name" value="HTH_GNTR"/>
    <property type="match status" value="1"/>
</dbReference>
<dbReference type="InterPro" id="IPR000524">
    <property type="entry name" value="Tscrpt_reg_HTH_GntR"/>
</dbReference>
<dbReference type="SMART" id="SM00895">
    <property type="entry name" value="FCD"/>
    <property type="match status" value="1"/>
</dbReference>
<evidence type="ECO:0000256" key="1">
    <source>
        <dbReference type="ARBA" id="ARBA00023015"/>
    </source>
</evidence>
<dbReference type="SMART" id="SM00345">
    <property type="entry name" value="HTH_GNTR"/>
    <property type="match status" value="1"/>
</dbReference>
<dbReference type="Pfam" id="PF00392">
    <property type="entry name" value="GntR"/>
    <property type="match status" value="1"/>
</dbReference>
<dbReference type="GO" id="GO:0003700">
    <property type="term" value="F:DNA-binding transcription factor activity"/>
    <property type="evidence" value="ECO:0007669"/>
    <property type="project" value="InterPro"/>
</dbReference>
<proteinExistence type="predicted"/>
<keyword evidence="3" id="KW-0804">Transcription</keyword>
<keyword evidence="6" id="KW-1185">Reference proteome</keyword>
<dbReference type="InterPro" id="IPR036388">
    <property type="entry name" value="WH-like_DNA-bd_sf"/>
</dbReference>
<dbReference type="SUPFAM" id="SSF46785">
    <property type="entry name" value="Winged helix' DNA-binding domain"/>
    <property type="match status" value="1"/>
</dbReference>
<dbReference type="InterPro" id="IPR008920">
    <property type="entry name" value="TF_FadR/GntR_C"/>
</dbReference>
<accession>A0A7S9GYK6</accession>
<dbReference type="Proteomes" id="UP000594621">
    <property type="component" value="Chromosome"/>
</dbReference>
<protein>
    <submittedName>
        <fullName evidence="5">GntR family transcriptional regulator</fullName>
    </submittedName>
</protein>
<feature type="domain" description="HTH gntR-type" evidence="4">
    <location>
        <begin position="6"/>
        <end position="73"/>
    </location>
</feature>
<name>A0A7S9GYK6_9BRAD</name>
<dbReference type="Pfam" id="PF07729">
    <property type="entry name" value="FCD"/>
    <property type="match status" value="1"/>
</dbReference>
<dbReference type="EMBL" id="CP061379">
    <property type="protein sequence ID" value="QPF90689.1"/>
    <property type="molecule type" value="Genomic_DNA"/>
</dbReference>
<dbReference type="Gene3D" id="1.10.10.10">
    <property type="entry name" value="Winged helix-like DNA-binding domain superfamily/Winged helix DNA-binding domain"/>
    <property type="match status" value="1"/>
</dbReference>
<evidence type="ECO:0000256" key="2">
    <source>
        <dbReference type="ARBA" id="ARBA00023125"/>
    </source>
</evidence>
<dbReference type="InterPro" id="IPR036390">
    <property type="entry name" value="WH_DNA-bd_sf"/>
</dbReference>
<dbReference type="SUPFAM" id="SSF48008">
    <property type="entry name" value="GntR ligand-binding domain-like"/>
    <property type="match status" value="1"/>
</dbReference>
<sequence>MTDDASSQTLKAVLGLRGLILEGELRPGTRVSEPLLVERFGVSRTPARTALVRMNEEGLLEQLPSGGFAVKGFTEQDLADAIEIRGTLEGMAARFAAERGAPSELLTRMDRCVSDLDRAVAALSIHFDLDDFVRFNDEFHALLVEASGSEMIAHSLQRVMSLPFAAPNAFIESQRADVQGVVQILVNAQDQHRTIVEAIRNRQGARAQALTIEHSFAATRYLRLVLASGEPSRRIAALTLIKASRFR</sequence>
<reference evidence="5 6" key="1">
    <citation type="submission" date="2020-09" db="EMBL/GenBank/DDBJ databases">
        <title>Complete genomes of bradyrhizobia occurring on native shrubby legumes in Australia.</title>
        <authorList>
            <person name="Lafay B."/>
        </authorList>
    </citation>
    <scope>NUCLEOTIDE SEQUENCE [LARGE SCALE GENOMIC DNA]</scope>
    <source>
        <strain evidence="5 6">BDV5040</strain>
    </source>
</reference>
<evidence type="ECO:0000313" key="5">
    <source>
        <dbReference type="EMBL" id="QPF90689.1"/>
    </source>
</evidence>
<dbReference type="AlphaFoldDB" id="A0A7S9GYK6"/>
<dbReference type="InterPro" id="IPR011711">
    <property type="entry name" value="GntR_C"/>
</dbReference>
<keyword evidence="1" id="KW-0805">Transcription regulation</keyword>
<dbReference type="PANTHER" id="PTHR43537:SF49">
    <property type="entry name" value="TRANSCRIPTIONAL REGULATORY PROTEIN"/>
    <property type="match status" value="1"/>
</dbReference>
<keyword evidence="2" id="KW-0238">DNA-binding</keyword>
<evidence type="ECO:0000259" key="4">
    <source>
        <dbReference type="PROSITE" id="PS50949"/>
    </source>
</evidence>
<gene>
    <name evidence="5" type="ORF">IC761_30040</name>
</gene>
<dbReference type="GO" id="GO:0003677">
    <property type="term" value="F:DNA binding"/>
    <property type="evidence" value="ECO:0007669"/>
    <property type="project" value="UniProtKB-KW"/>
</dbReference>
<dbReference type="RefSeq" id="WP_195800272.1">
    <property type="nucleotide sequence ID" value="NZ_CP061379.1"/>
</dbReference>
<dbReference type="KEGG" id="bcou:IC761_30040"/>
<dbReference type="Gene3D" id="1.20.120.530">
    <property type="entry name" value="GntR ligand-binding domain-like"/>
    <property type="match status" value="1"/>
</dbReference>
<dbReference type="PANTHER" id="PTHR43537">
    <property type="entry name" value="TRANSCRIPTIONAL REGULATOR, GNTR FAMILY"/>
    <property type="match status" value="1"/>
</dbReference>
<evidence type="ECO:0000313" key="6">
    <source>
        <dbReference type="Proteomes" id="UP000594621"/>
    </source>
</evidence>
<organism evidence="5 6">
    <name type="scientific">Bradyrhizobium commune</name>
    <dbReference type="NCBI Taxonomy" id="83627"/>
    <lineage>
        <taxon>Bacteria</taxon>
        <taxon>Pseudomonadati</taxon>
        <taxon>Pseudomonadota</taxon>
        <taxon>Alphaproteobacteria</taxon>
        <taxon>Hyphomicrobiales</taxon>
        <taxon>Nitrobacteraceae</taxon>
        <taxon>Bradyrhizobium</taxon>
    </lineage>
</organism>
<evidence type="ECO:0000256" key="3">
    <source>
        <dbReference type="ARBA" id="ARBA00023163"/>
    </source>
</evidence>